<feature type="region of interest" description="Disordered" evidence="1">
    <location>
        <begin position="124"/>
        <end position="145"/>
    </location>
</feature>
<organism evidence="2 3">
    <name type="scientific">Neocallimastix californiae</name>
    <dbReference type="NCBI Taxonomy" id="1754190"/>
    <lineage>
        <taxon>Eukaryota</taxon>
        <taxon>Fungi</taxon>
        <taxon>Fungi incertae sedis</taxon>
        <taxon>Chytridiomycota</taxon>
        <taxon>Chytridiomycota incertae sedis</taxon>
        <taxon>Neocallimastigomycetes</taxon>
        <taxon>Neocallimastigales</taxon>
        <taxon>Neocallimastigaceae</taxon>
        <taxon>Neocallimastix</taxon>
    </lineage>
</organism>
<evidence type="ECO:0000313" key="3">
    <source>
        <dbReference type="Proteomes" id="UP000193920"/>
    </source>
</evidence>
<evidence type="ECO:0000313" key="2">
    <source>
        <dbReference type="EMBL" id="ORY80653.1"/>
    </source>
</evidence>
<gene>
    <name evidence="2" type="ORF">LY90DRAFT_664516</name>
</gene>
<dbReference type="EMBL" id="MCOG01000012">
    <property type="protein sequence ID" value="ORY80653.1"/>
    <property type="molecule type" value="Genomic_DNA"/>
</dbReference>
<sequence>MNDELISKYYFYQEGLGHFKVLVNHSCLFTDNQMNLDGLSDKEKVKMFFKGKYFKNLYQKINVFQNNLRDYVNSENHEIKQDKNISNNIVSTTQITAVNVENLPNITSNSNSEINNISTEQVNLTSSANSSKRNRRSKHNRSSAVCLSSNDIKGILEQTRKNEVPSNSNSMSSYTMERSLNDSTKYQRGYIASSSTISKDSMERRKLLSRDYYHPTLSTLSSTPFCYSDYYPTIRLPLMPRSSSFYSTKQQTHQPWINPSKLNV</sequence>
<reference evidence="2 3" key="1">
    <citation type="submission" date="2016-08" db="EMBL/GenBank/DDBJ databases">
        <title>A Parts List for Fungal Cellulosomes Revealed by Comparative Genomics.</title>
        <authorList>
            <consortium name="DOE Joint Genome Institute"/>
            <person name="Haitjema C.H."/>
            <person name="Gilmore S.P."/>
            <person name="Henske J.K."/>
            <person name="Solomon K.V."/>
            <person name="De Groot R."/>
            <person name="Kuo A."/>
            <person name="Mondo S.J."/>
            <person name="Salamov A.A."/>
            <person name="Labutti K."/>
            <person name="Zhao Z."/>
            <person name="Chiniquy J."/>
            <person name="Barry K."/>
            <person name="Brewer H.M."/>
            <person name="Purvine S.O."/>
            <person name="Wright A.T."/>
            <person name="Boxma B."/>
            <person name="Van Alen T."/>
            <person name="Hackstein J.H."/>
            <person name="Baker S.E."/>
            <person name="Grigoriev I.V."/>
            <person name="O'Malley M.A."/>
        </authorList>
    </citation>
    <scope>NUCLEOTIDE SEQUENCE [LARGE SCALE GENOMIC DNA]</scope>
    <source>
        <strain evidence="2 3">G1</strain>
    </source>
</reference>
<dbReference type="OrthoDB" id="2162301at2759"/>
<accession>A0A1Y2F9U7</accession>
<dbReference type="Proteomes" id="UP000193920">
    <property type="component" value="Unassembled WGS sequence"/>
</dbReference>
<keyword evidence="3" id="KW-1185">Reference proteome</keyword>
<proteinExistence type="predicted"/>
<comment type="caution">
    <text evidence="2">The sequence shown here is derived from an EMBL/GenBank/DDBJ whole genome shotgun (WGS) entry which is preliminary data.</text>
</comment>
<name>A0A1Y2F9U7_9FUNG</name>
<dbReference type="AlphaFoldDB" id="A0A1Y2F9U7"/>
<feature type="compositionally biased region" description="Basic residues" evidence="1">
    <location>
        <begin position="132"/>
        <end position="141"/>
    </location>
</feature>
<evidence type="ECO:0000256" key="1">
    <source>
        <dbReference type="SAM" id="MobiDB-lite"/>
    </source>
</evidence>
<protein>
    <submittedName>
        <fullName evidence="2">Uncharacterized protein</fullName>
    </submittedName>
</protein>